<dbReference type="EMBL" id="JBEYBF010000002">
    <property type="protein sequence ID" value="MEU1951119.1"/>
    <property type="molecule type" value="Genomic_DNA"/>
</dbReference>
<organism evidence="2 3">
    <name type="scientific">Nocardia rhamnosiphila</name>
    <dbReference type="NCBI Taxonomy" id="426716"/>
    <lineage>
        <taxon>Bacteria</taxon>
        <taxon>Bacillati</taxon>
        <taxon>Actinomycetota</taxon>
        <taxon>Actinomycetes</taxon>
        <taxon>Mycobacteriales</taxon>
        <taxon>Nocardiaceae</taxon>
        <taxon>Nocardia</taxon>
    </lineage>
</organism>
<evidence type="ECO:0000313" key="2">
    <source>
        <dbReference type="EMBL" id="MEU1951119.1"/>
    </source>
</evidence>
<name>A0ABV2WJQ4_9NOCA</name>
<keyword evidence="3" id="KW-1185">Reference proteome</keyword>
<feature type="compositionally biased region" description="Basic and acidic residues" evidence="1">
    <location>
        <begin position="1"/>
        <end position="21"/>
    </location>
</feature>
<feature type="compositionally biased region" description="Basic and acidic residues" evidence="1">
    <location>
        <begin position="34"/>
        <end position="44"/>
    </location>
</feature>
<dbReference type="RefSeq" id="WP_356955057.1">
    <property type="nucleotide sequence ID" value="NZ_JBEYBD010000003.1"/>
</dbReference>
<gene>
    <name evidence="2" type="ORF">ABZ510_04600</name>
</gene>
<evidence type="ECO:0000256" key="1">
    <source>
        <dbReference type="SAM" id="MobiDB-lite"/>
    </source>
</evidence>
<protein>
    <submittedName>
        <fullName evidence="2">Uncharacterized protein</fullName>
    </submittedName>
</protein>
<comment type="caution">
    <text evidence="2">The sequence shown here is derived from an EMBL/GenBank/DDBJ whole genome shotgun (WGS) entry which is preliminary data.</text>
</comment>
<sequence>MSTTDTRPRSATDDAPDEHHRAAGKVAGLPGRGVDPRRTREGRR</sequence>
<feature type="region of interest" description="Disordered" evidence="1">
    <location>
        <begin position="1"/>
        <end position="44"/>
    </location>
</feature>
<accession>A0ABV2WJQ4</accession>
<reference evidence="2 3" key="1">
    <citation type="submission" date="2024-06" db="EMBL/GenBank/DDBJ databases">
        <title>The Natural Products Discovery Center: Release of the First 8490 Sequenced Strains for Exploring Actinobacteria Biosynthetic Diversity.</title>
        <authorList>
            <person name="Kalkreuter E."/>
            <person name="Kautsar S.A."/>
            <person name="Yang D."/>
            <person name="Bader C.D."/>
            <person name="Teijaro C.N."/>
            <person name="Fluegel L."/>
            <person name="Davis C.M."/>
            <person name="Simpson J.R."/>
            <person name="Lauterbach L."/>
            <person name="Steele A.D."/>
            <person name="Gui C."/>
            <person name="Meng S."/>
            <person name="Li G."/>
            <person name="Viehrig K."/>
            <person name="Ye F."/>
            <person name="Su P."/>
            <person name="Kiefer A.F."/>
            <person name="Nichols A."/>
            <person name="Cepeda A.J."/>
            <person name="Yan W."/>
            <person name="Fan B."/>
            <person name="Jiang Y."/>
            <person name="Adhikari A."/>
            <person name="Zheng C.-J."/>
            <person name="Schuster L."/>
            <person name="Cowan T.M."/>
            <person name="Smanski M.J."/>
            <person name="Chevrette M.G."/>
            <person name="De Carvalho L.P.S."/>
            <person name="Shen B."/>
        </authorList>
    </citation>
    <scope>NUCLEOTIDE SEQUENCE [LARGE SCALE GENOMIC DNA]</scope>
    <source>
        <strain evidence="2 3">NPDC019708</strain>
    </source>
</reference>
<proteinExistence type="predicted"/>
<dbReference type="Proteomes" id="UP001550628">
    <property type="component" value="Unassembled WGS sequence"/>
</dbReference>
<evidence type="ECO:0000313" key="3">
    <source>
        <dbReference type="Proteomes" id="UP001550628"/>
    </source>
</evidence>